<dbReference type="OrthoDB" id="4499271at2759"/>
<gene>
    <name evidence="1" type="ORF">E4U42_003489</name>
</gene>
<dbReference type="AlphaFoldDB" id="A0A8K0NIY7"/>
<comment type="caution">
    <text evidence="1">The sequence shown here is derived from an EMBL/GenBank/DDBJ whole genome shotgun (WGS) entry which is preliminary data.</text>
</comment>
<name>A0A8K0NIY7_9HYPO</name>
<protein>
    <submittedName>
        <fullName evidence="1">Uncharacterized protein</fullName>
    </submittedName>
</protein>
<dbReference type="Proteomes" id="UP000811619">
    <property type="component" value="Unassembled WGS sequence"/>
</dbReference>
<evidence type="ECO:0000313" key="1">
    <source>
        <dbReference type="EMBL" id="KAG5926249.1"/>
    </source>
</evidence>
<keyword evidence="2" id="KW-1185">Reference proteome</keyword>
<accession>A0A8K0NIY7</accession>
<organism evidence="1 2">
    <name type="scientific">Claviceps africana</name>
    <dbReference type="NCBI Taxonomy" id="83212"/>
    <lineage>
        <taxon>Eukaryota</taxon>
        <taxon>Fungi</taxon>
        <taxon>Dikarya</taxon>
        <taxon>Ascomycota</taxon>
        <taxon>Pezizomycotina</taxon>
        <taxon>Sordariomycetes</taxon>
        <taxon>Hypocreomycetidae</taxon>
        <taxon>Hypocreales</taxon>
        <taxon>Clavicipitaceae</taxon>
        <taxon>Claviceps</taxon>
    </lineage>
</organism>
<reference evidence="1" key="1">
    <citation type="journal article" date="2020" name="bioRxiv">
        <title>Whole genome comparisons of ergot fungi reveals the divergence and evolution of species within the genus Claviceps are the result of varying mechanisms driving genome evolution and host range expansion.</title>
        <authorList>
            <person name="Wyka S.A."/>
            <person name="Mondo S.J."/>
            <person name="Liu M."/>
            <person name="Dettman J."/>
            <person name="Nalam V."/>
            <person name="Broders K.D."/>
        </authorList>
    </citation>
    <scope>NUCLEOTIDE SEQUENCE</scope>
    <source>
        <strain evidence="1">CCC 489</strain>
    </source>
</reference>
<sequence>MLINFVVPDELLTVATHALLPHEKLTACPDGEDCDIISPTRPTPAPQSHLHIGKAEEPVGLYTQSMTLWFLPPLEAALVMPDQGELPPPYALASDESILPPYRPGRGCGFFTSTVHPVVIVRPHVLLEAFMRFCARYIDTPGGGFSISMICYVGLYIDDDGYLDLKQLSEPLASSYRALSDGSRSVRQWIHEVKKLLGEPCAPDCWHETVSAPSSPSSPQTSLD</sequence>
<proteinExistence type="predicted"/>
<dbReference type="EMBL" id="SRPY01000283">
    <property type="protein sequence ID" value="KAG5926249.1"/>
    <property type="molecule type" value="Genomic_DNA"/>
</dbReference>
<evidence type="ECO:0000313" key="2">
    <source>
        <dbReference type="Proteomes" id="UP000811619"/>
    </source>
</evidence>